<organism evidence="1 2">
    <name type="scientific">Providencia alcalifaciens 205/92</name>
    <dbReference type="NCBI Taxonomy" id="1256988"/>
    <lineage>
        <taxon>Bacteria</taxon>
        <taxon>Pseudomonadati</taxon>
        <taxon>Pseudomonadota</taxon>
        <taxon>Gammaproteobacteria</taxon>
        <taxon>Enterobacterales</taxon>
        <taxon>Morganellaceae</taxon>
        <taxon>Providencia</taxon>
    </lineage>
</organism>
<sequence>MMKKFRFTEIKLAVIYQVEKVDLAIHKLNIYMEYKAVLPFCFVSMVD</sequence>
<dbReference type="AlphaFoldDB" id="A0AAV3M7B9"/>
<dbReference type="Proteomes" id="UP000022311">
    <property type="component" value="Unassembled WGS sequence"/>
</dbReference>
<proteinExistence type="predicted"/>
<accession>A0AAV3M7B9</accession>
<comment type="caution">
    <text evidence="1">The sequence shown here is derived from an EMBL/GenBank/DDBJ whole genome shotgun (WGS) entry which is preliminary data.</text>
</comment>
<evidence type="ECO:0000313" key="1">
    <source>
        <dbReference type="EMBL" id="EUD11679.1"/>
    </source>
</evidence>
<reference evidence="1 2" key="1">
    <citation type="submission" date="2014-01" db="EMBL/GenBank/DDBJ databases">
        <authorList>
            <person name="Durkin A.S."/>
            <person name="McCorrison J."/>
            <person name="Torralba M."/>
            <person name="Gillis M."/>
            <person name="Haft D.H."/>
            <person name="Methe B."/>
            <person name="Sutton G."/>
            <person name="Nelson K.E."/>
        </authorList>
    </citation>
    <scope>NUCLEOTIDE SEQUENCE [LARGE SCALE GENOMIC DNA]</scope>
    <source>
        <strain evidence="1 2">205/92</strain>
    </source>
</reference>
<gene>
    <name evidence="1" type="ORF">HMPREF1563_0347</name>
</gene>
<evidence type="ECO:0000313" key="2">
    <source>
        <dbReference type="Proteomes" id="UP000022311"/>
    </source>
</evidence>
<protein>
    <submittedName>
        <fullName evidence="1">Uncharacterized protein</fullName>
    </submittedName>
</protein>
<dbReference type="EMBL" id="JALD01000038">
    <property type="protein sequence ID" value="EUD11679.1"/>
    <property type="molecule type" value="Genomic_DNA"/>
</dbReference>
<name>A0AAV3M7B9_9GAMM</name>